<dbReference type="AlphaFoldDB" id="C3YFA7"/>
<evidence type="ECO:0000313" key="1">
    <source>
        <dbReference type="EMBL" id="EEN61109.1"/>
    </source>
</evidence>
<proteinExistence type="predicted"/>
<reference evidence="1" key="1">
    <citation type="journal article" date="2008" name="Nature">
        <title>The amphioxus genome and the evolution of the chordate karyotype.</title>
        <authorList>
            <consortium name="US DOE Joint Genome Institute (JGI-PGF)"/>
            <person name="Putnam N.H."/>
            <person name="Butts T."/>
            <person name="Ferrier D.E.K."/>
            <person name="Furlong R.F."/>
            <person name="Hellsten U."/>
            <person name="Kawashima T."/>
            <person name="Robinson-Rechavi M."/>
            <person name="Shoguchi E."/>
            <person name="Terry A."/>
            <person name="Yu J.-K."/>
            <person name="Benito-Gutierrez E.L."/>
            <person name="Dubchak I."/>
            <person name="Garcia-Fernandez J."/>
            <person name="Gibson-Brown J.J."/>
            <person name="Grigoriev I.V."/>
            <person name="Horton A.C."/>
            <person name="de Jong P.J."/>
            <person name="Jurka J."/>
            <person name="Kapitonov V.V."/>
            <person name="Kohara Y."/>
            <person name="Kuroki Y."/>
            <person name="Lindquist E."/>
            <person name="Lucas S."/>
            <person name="Osoegawa K."/>
            <person name="Pennacchio L.A."/>
            <person name="Salamov A.A."/>
            <person name="Satou Y."/>
            <person name="Sauka-Spengler T."/>
            <person name="Schmutz J."/>
            <person name="Shin-I T."/>
            <person name="Toyoda A."/>
            <person name="Bronner-Fraser M."/>
            <person name="Fujiyama A."/>
            <person name="Holland L.Z."/>
            <person name="Holland P.W.H."/>
            <person name="Satoh N."/>
            <person name="Rokhsar D.S."/>
        </authorList>
    </citation>
    <scope>NUCLEOTIDE SEQUENCE [LARGE SCALE GENOMIC DNA]</scope>
    <source>
        <strain evidence="1">S238N-H82</strain>
        <tissue evidence="1">Testes</tissue>
    </source>
</reference>
<feature type="non-terminal residue" evidence="1">
    <location>
        <position position="1"/>
    </location>
</feature>
<dbReference type="InParanoid" id="C3YFA7"/>
<gene>
    <name evidence="1" type="ORF">BRAFLDRAFT_85248</name>
</gene>
<sequence>CVVGYISEVSSLVRPDEGGGVPIKVNDLFGFAHCFRLHFGTKSLEVARWRRANVRVQRVKGRHTPEVAGNTEAEVLLVFFLWILFCDRFRRVRTRRKRRLTFEEFIVAYNNYMGHSGERDAEIYGTDKGFEDQEGSV</sequence>
<protein>
    <submittedName>
        <fullName evidence="1">Uncharacterized protein</fullName>
    </submittedName>
</protein>
<organism>
    <name type="scientific">Branchiostoma floridae</name>
    <name type="common">Florida lancelet</name>
    <name type="synonym">Amphioxus</name>
    <dbReference type="NCBI Taxonomy" id="7739"/>
    <lineage>
        <taxon>Eukaryota</taxon>
        <taxon>Metazoa</taxon>
        <taxon>Chordata</taxon>
        <taxon>Cephalochordata</taxon>
        <taxon>Leptocardii</taxon>
        <taxon>Amphioxiformes</taxon>
        <taxon>Branchiostomatidae</taxon>
        <taxon>Branchiostoma</taxon>
    </lineage>
</organism>
<accession>C3YFA7</accession>
<dbReference type="EMBL" id="GG666508">
    <property type="protein sequence ID" value="EEN61109.1"/>
    <property type="molecule type" value="Genomic_DNA"/>
</dbReference>
<name>C3YFA7_BRAFL</name>